<reference evidence="4" key="1">
    <citation type="journal article" date="2019" name="Int. J. Syst. Evol. Microbiol.">
        <title>The Global Catalogue of Microorganisms (GCM) 10K type strain sequencing project: providing services to taxonomists for standard genome sequencing and annotation.</title>
        <authorList>
            <consortium name="The Broad Institute Genomics Platform"/>
            <consortium name="The Broad Institute Genome Sequencing Center for Infectious Disease"/>
            <person name="Wu L."/>
            <person name="Ma J."/>
        </authorList>
    </citation>
    <scope>NUCLEOTIDE SEQUENCE [LARGE SCALE GENOMIC DNA]</scope>
    <source>
        <strain evidence="4">CCM 7526</strain>
    </source>
</reference>
<evidence type="ECO:0000313" key="4">
    <source>
        <dbReference type="Proteomes" id="UP001597183"/>
    </source>
</evidence>
<proteinExistence type="predicted"/>
<feature type="region of interest" description="Disordered" evidence="1">
    <location>
        <begin position="29"/>
        <end position="97"/>
    </location>
</feature>
<sequence>MAPKSIDKITSCDDTKVKGIRLSGARYGVRRRKSLLEGPPMSQNGPYPGQAWPSGSPEQPYSEPSDPWGGHAQDIPQQPAFAPPPEWQKPEWKKPPARRGFAMGATVAALSVLIGGGVATAAWFTLGGKKEPVSGSTTAVTAPAVPGARPQTSADARFAAKGQCVRNEGTNTEPKLRIVVCTANTYEILKRIDGRTTGERDAVRKCATVPKYTKWYYYDTEYDDVDFVLCLREYEPV</sequence>
<keyword evidence="2" id="KW-1133">Transmembrane helix</keyword>
<accession>A0ABW4A2K8</accession>
<dbReference type="EMBL" id="JBHTMK010000006">
    <property type="protein sequence ID" value="MFD1364899.1"/>
    <property type="molecule type" value="Genomic_DNA"/>
</dbReference>
<comment type="caution">
    <text evidence="3">The sequence shown here is derived from an EMBL/GenBank/DDBJ whole genome shotgun (WGS) entry which is preliminary data.</text>
</comment>
<dbReference type="Proteomes" id="UP001597183">
    <property type="component" value="Unassembled WGS sequence"/>
</dbReference>
<name>A0ABW4A2K8_9ACTN</name>
<evidence type="ECO:0000256" key="2">
    <source>
        <dbReference type="SAM" id="Phobius"/>
    </source>
</evidence>
<feature type="transmembrane region" description="Helical" evidence="2">
    <location>
        <begin position="101"/>
        <end position="124"/>
    </location>
</feature>
<keyword evidence="2" id="KW-0812">Transmembrane</keyword>
<gene>
    <name evidence="3" type="ORF">ACFQ5G_06025</name>
</gene>
<evidence type="ECO:0000256" key="1">
    <source>
        <dbReference type="SAM" id="MobiDB-lite"/>
    </source>
</evidence>
<organism evidence="3 4">
    <name type="scientific">Actinoplanes sichuanensis</name>
    <dbReference type="NCBI Taxonomy" id="512349"/>
    <lineage>
        <taxon>Bacteria</taxon>
        <taxon>Bacillati</taxon>
        <taxon>Actinomycetota</taxon>
        <taxon>Actinomycetes</taxon>
        <taxon>Micromonosporales</taxon>
        <taxon>Micromonosporaceae</taxon>
        <taxon>Actinoplanes</taxon>
    </lineage>
</organism>
<keyword evidence="4" id="KW-1185">Reference proteome</keyword>
<dbReference type="RefSeq" id="WP_317789426.1">
    <property type="nucleotide sequence ID" value="NZ_AP028461.1"/>
</dbReference>
<protein>
    <submittedName>
        <fullName evidence="3">Uncharacterized protein</fullName>
    </submittedName>
</protein>
<keyword evidence="2" id="KW-0472">Membrane</keyword>
<evidence type="ECO:0000313" key="3">
    <source>
        <dbReference type="EMBL" id="MFD1364899.1"/>
    </source>
</evidence>